<dbReference type="Proteomes" id="UP000828390">
    <property type="component" value="Unassembled WGS sequence"/>
</dbReference>
<comment type="caution">
    <text evidence="8">The sequence shown here is derived from an EMBL/GenBank/DDBJ whole genome shotgun (WGS) entry which is preliminary data.</text>
</comment>
<proteinExistence type="predicted"/>
<organism evidence="8 9">
    <name type="scientific">Dreissena polymorpha</name>
    <name type="common">Zebra mussel</name>
    <name type="synonym">Mytilus polymorpha</name>
    <dbReference type="NCBI Taxonomy" id="45954"/>
    <lineage>
        <taxon>Eukaryota</taxon>
        <taxon>Metazoa</taxon>
        <taxon>Spiralia</taxon>
        <taxon>Lophotrochozoa</taxon>
        <taxon>Mollusca</taxon>
        <taxon>Bivalvia</taxon>
        <taxon>Autobranchia</taxon>
        <taxon>Heteroconchia</taxon>
        <taxon>Euheterodonta</taxon>
        <taxon>Imparidentia</taxon>
        <taxon>Neoheterodontei</taxon>
        <taxon>Myida</taxon>
        <taxon>Dreissenoidea</taxon>
        <taxon>Dreissenidae</taxon>
        <taxon>Dreissena</taxon>
    </lineage>
</organism>
<dbReference type="Pfam" id="PF13359">
    <property type="entry name" value="DDE_Tnp_4"/>
    <property type="match status" value="1"/>
</dbReference>
<gene>
    <name evidence="7" type="ORF">DPMN_117669</name>
    <name evidence="8" type="ORF">DPMN_118338</name>
</gene>
<name>A0A9D4JLT6_DREPO</name>
<dbReference type="AlphaFoldDB" id="A0A9D4JLT6"/>
<evidence type="ECO:0000256" key="2">
    <source>
        <dbReference type="ARBA" id="ARBA00022723"/>
    </source>
</evidence>
<keyword evidence="2" id="KW-0479">Metal-binding</keyword>
<dbReference type="InterPro" id="IPR027806">
    <property type="entry name" value="HARBI1_dom"/>
</dbReference>
<evidence type="ECO:0008006" key="10">
    <source>
        <dbReference type="Google" id="ProtNLM"/>
    </source>
</evidence>
<evidence type="ECO:0000259" key="5">
    <source>
        <dbReference type="Pfam" id="PF13359"/>
    </source>
</evidence>
<dbReference type="EMBL" id="JAIWYP010000005">
    <property type="protein sequence ID" value="KAH3816160.1"/>
    <property type="molecule type" value="Genomic_DNA"/>
</dbReference>
<keyword evidence="9" id="KW-1185">Reference proteome</keyword>
<evidence type="ECO:0000313" key="8">
    <source>
        <dbReference type="EMBL" id="KAH3816815.1"/>
    </source>
</evidence>
<feature type="domain" description="DDE Tnp4" evidence="5">
    <location>
        <begin position="214"/>
        <end position="382"/>
    </location>
</feature>
<evidence type="ECO:0000256" key="1">
    <source>
        <dbReference type="ARBA" id="ARBA00001968"/>
    </source>
</evidence>
<dbReference type="GO" id="GO:0046872">
    <property type="term" value="F:metal ion binding"/>
    <property type="evidence" value="ECO:0007669"/>
    <property type="project" value="UniProtKB-KW"/>
</dbReference>
<accession>A0A9D4JLT6</accession>
<evidence type="ECO:0000259" key="6">
    <source>
        <dbReference type="Pfam" id="PF13613"/>
    </source>
</evidence>
<dbReference type="Pfam" id="PF13613">
    <property type="entry name" value="HTH_Tnp_4"/>
    <property type="match status" value="1"/>
</dbReference>
<evidence type="ECO:0000313" key="9">
    <source>
        <dbReference type="Proteomes" id="UP000828390"/>
    </source>
</evidence>
<feature type="region of interest" description="Disordered" evidence="4">
    <location>
        <begin position="1"/>
        <end position="47"/>
    </location>
</feature>
<protein>
    <recommendedName>
        <fullName evidence="10">DDE Tnp4 domain-containing protein</fullName>
    </recommendedName>
</protein>
<sequence length="392" mass="44264">MGCQAPSTPAPKVAAERFERRKKRAETARSLVQDLSDNNTPELPPDVNLDSAKNVQTDMLTSDVESLEQENKRLKLENENLKTSIRNASMFSQETLKDNDERVRYFTGLSCFAILMSLYKYLYPYLTSKHSVTLGKFECLVMTLSRLRLNLTVNHLAYQLNVSCATISRTFVNTIDIMYVRLKPIVRWPDRASLRATMPVQFQRQFGNKCAVIIDCFEIFIERPSNLIARAETWSSYKHHNTVKFLIGITPQGVVSFISKGWGGRASDKYVTEHCNFLDYILPGDLVLADRGFDIADSVGSVCGSLKIPAFTKGKDQLSPLDVETTRKIANVRIHVERVIGLVRQKYTFLNGTLPLDLVITKDEDGFTTIDKIAHVCCALVNLCESVVDFDK</sequence>
<reference evidence="8" key="2">
    <citation type="submission" date="2020-11" db="EMBL/GenBank/DDBJ databases">
        <authorList>
            <person name="McCartney M.A."/>
            <person name="Auch B."/>
            <person name="Kono T."/>
            <person name="Mallez S."/>
            <person name="Becker A."/>
            <person name="Gohl D.M."/>
            <person name="Silverstein K.A.T."/>
            <person name="Koren S."/>
            <person name="Bechman K.B."/>
            <person name="Herman A."/>
            <person name="Abrahante J.E."/>
            <person name="Garbe J."/>
        </authorList>
    </citation>
    <scope>NUCLEOTIDE SEQUENCE</scope>
    <source>
        <strain evidence="8">Duluth1</strain>
        <tissue evidence="8">Whole animal</tissue>
    </source>
</reference>
<keyword evidence="3" id="KW-0175">Coiled coil</keyword>
<dbReference type="PANTHER" id="PTHR23080">
    <property type="entry name" value="THAP DOMAIN PROTEIN"/>
    <property type="match status" value="1"/>
</dbReference>
<feature type="domain" description="Transposase Helix-turn-helix" evidence="6">
    <location>
        <begin position="134"/>
        <end position="184"/>
    </location>
</feature>
<evidence type="ECO:0000313" key="7">
    <source>
        <dbReference type="EMBL" id="KAH3816160.1"/>
    </source>
</evidence>
<comment type="cofactor">
    <cofactor evidence="1">
        <name>a divalent metal cation</name>
        <dbReference type="ChEBI" id="CHEBI:60240"/>
    </cofactor>
</comment>
<dbReference type="InterPro" id="IPR027805">
    <property type="entry name" value="Transposase_HTH_dom"/>
</dbReference>
<dbReference type="EMBL" id="JAIWYP010000005">
    <property type="protein sequence ID" value="KAH3816815.1"/>
    <property type="molecule type" value="Genomic_DNA"/>
</dbReference>
<feature type="coiled-coil region" evidence="3">
    <location>
        <begin position="57"/>
        <end position="87"/>
    </location>
</feature>
<evidence type="ECO:0000256" key="3">
    <source>
        <dbReference type="SAM" id="Coils"/>
    </source>
</evidence>
<evidence type="ECO:0000256" key="4">
    <source>
        <dbReference type="SAM" id="MobiDB-lite"/>
    </source>
</evidence>
<reference evidence="8" key="1">
    <citation type="journal article" date="2019" name="bioRxiv">
        <title>The Genome of the Zebra Mussel, Dreissena polymorpha: A Resource for Invasive Species Research.</title>
        <authorList>
            <person name="McCartney M.A."/>
            <person name="Auch B."/>
            <person name="Kono T."/>
            <person name="Mallez S."/>
            <person name="Zhang Y."/>
            <person name="Obille A."/>
            <person name="Becker A."/>
            <person name="Abrahante J.E."/>
            <person name="Garbe J."/>
            <person name="Badalamenti J.P."/>
            <person name="Herman A."/>
            <person name="Mangelson H."/>
            <person name="Liachko I."/>
            <person name="Sullivan S."/>
            <person name="Sone E.D."/>
            <person name="Koren S."/>
            <person name="Silverstein K.A.T."/>
            <person name="Beckman K.B."/>
            <person name="Gohl D.M."/>
        </authorList>
    </citation>
    <scope>NUCLEOTIDE SEQUENCE</scope>
    <source>
        <strain evidence="8">Duluth1</strain>
        <tissue evidence="8">Whole animal</tissue>
    </source>
</reference>